<evidence type="ECO:0000256" key="5">
    <source>
        <dbReference type="ARBA" id="ARBA00014628"/>
    </source>
</evidence>
<dbReference type="PANTHER" id="PTHR18952:SF265">
    <property type="entry name" value="CARBONIC ANHYDRASE"/>
    <property type="match status" value="1"/>
</dbReference>
<dbReference type="InterPro" id="IPR036398">
    <property type="entry name" value="CA_dom_sf"/>
</dbReference>
<keyword evidence="8 10" id="KW-0456">Lyase</keyword>
<evidence type="ECO:0000256" key="2">
    <source>
        <dbReference type="ARBA" id="ARBA00002904"/>
    </source>
</evidence>
<keyword evidence="13" id="KW-1185">Reference proteome</keyword>
<evidence type="ECO:0000256" key="8">
    <source>
        <dbReference type="ARBA" id="ARBA00023239"/>
    </source>
</evidence>
<feature type="chain" id="PRO_5041017556" description="Carbonic anhydrase" evidence="10">
    <location>
        <begin position="21"/>
        <end position="238"/>
    </location>
</feature>
<keyword evidence="6 10" id="KW-0479">Metal-binding</keyword>
<evidence type="ECO:0000256" key="4">
    <source>
        <dbReference type="ARBA" id="ARBA00012925"/>
    </source>
</evidence>
<dbReference type="SUPFAM" id="SSF51069">
    <property type="entry name" value="Carbonic anhydrase"/>
    <property type="match status" value="1"/>
</dbReference>
<dbReference type="GO" id="GO:0008270">
    <property type="term" value="F:zinc ion binding"/>
    <property type="evidence" value="ECO:0007669"/>
    <property type="project" value="UniProtKB-UniRule"/>
</dbReference>
<evidence type="ECO:0000313" key="13">
    <source>
        <dbReference type="Proteomes" id="UP001155586"/>
    </source>
</evidence>
<dbReference type="GO" id="GO:0004089">
    <property type="term" value="F:carbonate dehydratase activity"/>
    <property type="evidence" value="ECO:0007669"/>
    <property type="project" value="UniProtKB-UniRule"/>
</dbReference>
<dbReference type="Gene3D" id="3.10.200.10">
    <property type="entry name" value="Alpha carbonic anhydrase"/>
    <property type="match status" value="1"/>
</dbReference>
<feature type="domain" description="Alpha-carbonic anhydrase" evidence="11">
    <location>
        <begin position="21"/>
        <end position="238"/>
    </location>
</feature>
<sequence length="238" mass="26100">MKKLLLALSVSVMAAGAANAAEWGYEGDHGPEHWGKVAKECETGKNQSPIDINNIVEADLKDIKPNYQGNVVSLANNGHTLQAALDGENTLMISGVEFELKQFHFHTPSENLIRGKQYPLEAHFVHADENGNLAVIAVMFKPGSENQALKKLSQSLPSSGNSVDLSQSFKVADLLPKEGDYYRFNGSLTTPPCSEGVRWYVMKDPVEMSQAQGELLKENMGENNRPIQAHNARVILEN</sequence>
<name>A0A9X3HRB9_9VIBR</name>
<dbReference type="SMART" id="SM01057">
    <property type="entry name" value="Carb_anhydrase"/>
    <property type="match status" value="1"/>
</dbReference>
<evidence type="ECO:0000256" key="9">
    <source>
        <dbReference type="ARBA" id="ARBA00048348"/>
    </source>
</evidence>
<keyword evidence="10" id="KW-0732">Signal</keyword>
<evidence type="ECO:0000259" key="11">
    <source>
        <dbReference type="PROSITE" id="PS51144"/>
    </source>
</evidence>
<dbReference type="EC" id="4.2.1.1" evidence="4 10"/>
<dbReference type="RefSeq" id="WP_265687452.1">
    <property type="nucleotide sequence ID" value="NZ_JAKRRX010000043.1"/>
</dbReference>
<feature type="signal peptide" evidence="10">
    <location>
        <begin position="1"/>
        <end position="20"/>
    </location>
</feature>
<evidence type="ECO:0000256" key="1">
    <source>
        <dbReference type="ARBA" id="ARBA00001947"/>
    </source>
</evidence>
<accession>A0A9X3HRB9</accession>
<dbReference type="InterPro" id="IPR001148">
    <property type="entry name" value="CA_dom"/>
</dbReference>
<proteinExistence type="inferred from homology"/>
<evidence type="ECO:0000256" key="6">
    <source>
        <dbReference type="ARBA" id="ARBA00022723"/>
    </source>
</evidence>
<protein>
    <recommendedName>
        <fullName evidence="5 10">Carbonic anhydrase</fullName>
        <ecNumber evidence="4 10">4.2.1.1</ecNumber>
    </recommendedName>
</protein>
<comment type="catalytic activity">
    <reaction evidence="9 10">
        <text>hydrogencarbonate + H(+) = CO2 + H2O</text>
        <dbReference type="Rhea" id="RHEA:10748"/>
        <dbReference type="ChEBI" id="CHEBI:15377"/>
        <dbReference type="ChEBI" id="CHEBI:15378"/>
        <dbReference type="ChEBI" id="CHEBI:16526"/>
        <dbReference type="ChEBI" id="CHEBI:17544"/>
        <dbReference type="EC" id="4.2.1.1"/>
    </reaction>
</comment>
<evidence type="ECO:0000256" key="3">
    <source>
        <dbReference type="ARBA" id="ARBA00010718"/>
    </source>
</evidence>
<dbReference type="InterPro" id="IPR041891">
    <property type="entry name" value="Alpha_CA_prokaryot-like"/>
</dbReference>
<organism evidence="12 13">
    <name type="scientific">Vibrio paucivorans</name>
    <dbReference type="NCBI Taxonomy" id="2829489"/>
    <lineage>
        <taxon>Bacteria</taxon>
        <taxon>Pseudomonadati</taxon>
        <taxon>Pseudomonadota</taxon>
        <taxon>Gammaproteobacteria</taxon>
        <taxon>Vibrionales</taxon>
        <taxon>Vibrionaceae</taxon>
        <taxon>Vibrio</taxon>
    </lineage>
</organism>
<dbReference type="Pfam" id="PF00194">
    <property type="entry name" value="Carb_anhydrase"/>
    <property type="match status" value="1"/>
</dbReference>
<dbReference type="InterPro" id="IPR023561">
    <property type="entry name" value="Carbonic_anhydrase_a-class"/>
</dbReference>
<dbReference type="PROSITE" id="PS00162">
    <property type="entry name" value="ALPHA_CA_1"/>
    <property type="match status" value="1"/>
</dbReference>
<dbReference type="EMBL" id="JAKRRX010000043">
    <property type="protein sequence ID" value="MCW8334030.1"/>
    <property type="molecule type" value="Genomic_DNA"/>
</dbReference>
<dbReference type="PANTHER" id="PTHR18952">
    <property type="entry name" value="CARBONIC ANHYDRASE"/>
    <property type="match status" value="1"/>
</dbReference>
<evidence type="ECO:0000256" key="7">
    <source>
        <dbReference type="ARBA" id="ARBA00022833"/>
    </source>
</evidence>
<evidence type="ECO:0000313" key="12">
    <source>
        <dbReference type="EMBL" id="MCW8334030.1"/>
    </source>
</evidence>
<reference evidence="12" key="1">
    <citation type="submission" date="2022-02" db="EMBL/GenBank/DDBJ databases">
        <title>Vibrio sp. nov., a new bacterium isolated from Bohai sea, China.</title>
        <authorList>
            <person name="Yuan Y."/>
        </authorList>
    </citation>
    <scope>NUCLEOTIDE SEQUENCE</scope>
    <source>
        <strain evidence="12">DBSS07</strain>
    </source>
</reference>
<comment type="similarity">
    <text evidence="3 10">Belongs to the alpha-carbonic anhydrase family.</text>
</comment>
<dbReference type="CDD" id="cd03124">
    <property type="entry name" value="alpha_CA_prokaryotic_like"/>
    <property type="match status" value="1"/>
</dbReference>
<evidence type="ECO:0000256" key="10">
    <source>
        <dbReference type="RuleBase" id="RU367011"/>
    </source>
</evidence>
<dbReference type="PROSITE" id="PS51144">
    <property type="entry name" value="ALPHA_CA_2"/>
    <property type="match status" value="1"/>
</dbReference>
<dbReference type="AlphaFoldDB" id="A0A9X3HRB9"/>
<comment type="function">
    <text evidence="2 10">Reversible hydration of carbon dioxide.</text>
</comment>
<comment type="cofactor">
    <cofactor evidence="1 10">
        <name>Zn(2+)</name>
        <dbReference type="ChEBI" id="CHEBI:29105"/>
    </cofactor>
</comment>
<dbReference type="Proteomes" id="UP001155586">
    <property type="component" value="Unassembled WGS sequence"/>
</dbReference>
<dbReference type="InterPro" id="IPR018338">
    <property type="entry name" value="Carbonic_anhydrase_a-class_CS"/>
</dbReference>
<keyword evidence="7 10" id="KW-0862">Zinc</keyword>
<gene>
    <name evidence="12" type="ORF">MD483_09370</name>
</gene>
<comment type="caution">
    <text evidence="12">The sequence shown here is derived from an EMBL/GenBank/DDBJ whole genome shotgun (WGS) entry which is preliminary data.</text>
</comment>